<dbReference type="Proteomes" id="UP000281553">
    <property type="component" value="Unassembled WGS sequence"/>
</dbReference>
<accession>A0A3P6TL24</accession>
<sequence>MDDQLLPKRLFYGDVAEGARRNGGPKRRYTDTLKNSTKRLQIHMATWEELAQDRSTTSTATTLTTDASLLFSTGTAPLTTPSTPSDASSFPTTSAITSFGAGGSSLIFLQ</sequence>
<dbReference type="EMBL" id="UYRU01043384">
    <property type="protein sequence ID" value="VDK81685.1"/>
    <property type="molecule type" value="Genomic_DNA"/>
</dbReference>
<dbReference type="OrthoDB" id="6261738at2759"/>
<organism evidence="1 2">
    <name type="scientific">Dibothriocephalus latus</name>
    <name type="common">Fish tapeworm</name>
    <name type="synonym">Diphyllobothrium latum</name>
    <dbReference type="NCBI Taxonomy" id="60516"/>
    <lineage>
        <taxon>Eukaryota</taxon>
        <taxon>Metazoa</taxon>
        <taxon>Spiralia</taxon>
        <taxon>Lophotrochozoa</taxon>
        <taxon>Platyhelminthes</taxon>
        <taxon>Cestoda</taxon>
        <taxon>Eucestoda</taxon>
        <taxon>Diphyllobothriidea</taxon>
        <taxon>Diphyllobothriidae</taxon>
        <taxon>Dibothriocephalus</taxon>
    </lineage>
</organism>
<reference evidence="1 2" key="1">
    <citation type="submission" date="2018-11" db="EMBL/GenBank/DDBJ databases">
        <authorList>
            <consortium name="Pathogen Informatics"/>
        </authorList>
    </citation>
    <scope>NUCLEOTIDE SEQUENCE [LARGE SCALE GENOMIC DNA]</scope>
</reference>
<evidence type="ECO:0000313" key="2">
    <source>
        <dbReference type="Proteomes" id="UP000281553"/>
    </source>
</evidence>
<dbReference type="AlphaFoldDB" id="A0A3P6TL24"/>
<name>A0A3P6TL24_DIBLA</name>
<proteinExistence type="predicted"/>
<evidence type="ECO:0000313" key="1">
    <source>
        <dbReference type="EMBL" id="VDK81685.1"/>
    </source>
</evidence>
<keyword evidence="2" id="KW-1185">Reference proteome</keyword>
<protein>
    <submittedName>
        <fullName evidence="1">Uncharacterized protein</fullName>
    </submittedName>
</protein>
<gene>
    <name evidence="1" type="ORF">DILT_LOCUS3263</name>
</gene>